<accession>A0A3L6FF13</accession>
<protein>
    <submittedName>
        <fullName evidence="1">Uncharacterized protein</fullName>
    </submittedName>
</protein>
<gene>
    <name evidence="1" type="ORF">Zm00014a_039076</name>
</gene>
<evidence type="ECO:0000313" key="1">
    <source>
        <dbReference type="EMBL" id="PWZ30921.1"/>
    </source>
</evidence>
<dbReference type="AlphaFoldDB" id="A0A3L6FF13"/>
<dbReference type="Proteomes" id="UP000251960">
    <property type="component" value="Chromosome 3"/>
</dbReference>
<proteinExistence type="predicted"/>
<name>A0A3L6FF13_MAIZE</name>
<comment type="caution">
    <text evidence="1">The sequence shown here is derived from an EMBL/GenBank/DDBJ whole genome shotgun (WGS) entry which is preliminary data.</text>
</comment>
<dbReference type="EMBL" id="NCVQ01000004">
    <property type="protein sequence ID" value="PWZ30921.1"/>
    <property type="molecule type" value="Genomic_DNA"/>
</dbReference>
<reference evidence="1" key="1">
    <citation type="journal article" date="2018" name="Nat. Genet.">
        <title>Extensive intraspecific gene order and gene structural variations between Mo17 and other maize genomes.</title>
        <authorList>
            <person name="Sun S."/>
            <person name="Zhou Y."/>
            <person name="Chen J."/>
            <person name="Shi J."/>
            <person name="Zhao H."/>
            <person name="Zhao H."/>
            <person name="Song W."/>
            <person name="Zhang M."/>
            <person name="Cui Y."/>
            <person name="Dong X."/>
            <person name="Liu H."/>
            <person name="Ma X."/>
            <person name="Jiao Y."/>
            <person name="Wang B."/>
            <person name="Wei X."/>
            <person name="Stein J.C."/>
            <person name="Glaubitz J.C."/>
            <person name="Lu F."/>
            <person name="Yu G."/>
            <person name="Liang C."/>
            <person name="Fengler K."/>
            <person name="Li B."/>
            <person name="Rafalski A."/>
            <person name="Schnable P.S."/>
            <person name="Ware D.H."/>
            <person name="Buckler E.S."/>
            <person name="Lai J."/>
        </authorList>
    </citation>
    <scope>NUCLEOTIDE SEQUENCE [LARGE SCALE GENOMIC DNA]</scope>
    <source>
        <tissue evidence="1">Seedling</tissue>
    </source>
</reference>
<sequence>MFGLLYTCLGLVEQMQKCPTGLATWKRKSISFLAGLAGIAQACAPQYLISLVFPLKSCSIHASKQQPYMSCPCSIRQPNIYLCTIYAWL</sequence>
<organism evidence="1">
    <name type="scientific">Zea mays</name>
    <name type="common">Maize</name>
    <dbReference type="NCBI Taxonomy" id="4577"/>
    <lineage>
        <taxon>Eukaryota</taxon>
        <taxon>Viridiplantae</taxon>
        <taxon>Streptophyta</taxon>
        <taxon>Embryophyta</taxon>
        <taxon>Tracheophyta</taxon>
        <taxon>Spermatophyta</taxon>
        <taxon>Magnoliopsida</taxon>
        <taxon>Liliopsida</taxon>
        <taxon>Poales</taxon>
        <taxon>Poaceae</taxon>
        <taxon>PACMAD clade</taxon>
        <taxon>Panicoideae</taxon>
        <taxon>Andropogonodae</taxon>
        <taxon>Andropogoneae</taxon>
        <taxon>Tripsacinae</taxon>
        <taxon>Zea</taxon>
    </lineage>
</organism>